<organism evidence="2 3">
    <name type="scientific">Frankia nepalensis</name>
    <dbReference type="NCBI Taxonomy" id="1836974"/>
    <lineage>
        <taxon>Bacteria</taxon>
        <taxon>Bacillati</taxon>
        <taxon>Actinomycetota</taxon>
        <taxon>Actinomycetes</taxon>
        <taxon>Frankiales</taxon>
        <taxon>Frankiaceae</taxon>
        <taxon>Frankia</taxon>
    </lineage>
</organism>
<sequence length="83" mass="9354">MNQDDKILVGDNDRLIEPPDAYEKRVSVRWLDLAPAPAHKRHGADEWVFWARRTSTPLGMPATVGWPREEQGLTPGAFTDRGS</sequence>
<accession>A0A937US47</accession>
<keyword evidence="3" id="KW-1185">Reference proteome</keyword>
<evidence type="ECO:0000313" key="3">
    <source>
        <dbReference type="Proteomes" id="UP000604475"/>
    </source>
</evidence>
<comment type="caution">
    <text evidence="2">The sequence shown here is derived from an EMBL/GenBank/DDBJ whole genome shotgun (WGS) entry which is preliminary data.</text>
</comment>
<name>A0A937US47_9ACTN</name>
<dbReference type="Proteomes" id="UP000604475">
    <property type="component" value="Unassembled WGS sequence"/>
</dbReference>
<feature type="region of interest" description="Disordered" evidence="1">
    <location>
        <begin position="60"/>
        <end position="83"/>
    </location>
</feature>
<proteinExistence type="predicted"/>
<dbReference type="EMBL" id="JAEACQ010000284">
    <property type="protein sequence ID" value="MBL7631783.1"/>
    <property type="molecule type" value="Genomic_DNA"/>
</dbReference>
<dbReference type="RefSeq" id="WP_203003617.1">
    <property type="nucleotide sequence ID" value="NZ_JADWYU010000194.1"/>
</dbReference>
<evidence type="ECO:0000313" key="2">
    <source>
        <dbReference type="EMBL" id="MBL7631783.1"/>
    </source>
</evidence>
<gene>
    <name evidence="2" type="ORF">I7412_32420</name>
</gene>
<reference evidence="2" key="1">
    <citation type="submission" date="2020-12" db="EMBL/GenBank/DDBJ databases">
        <title>Genomic characterization of non-nitrogen-fixing Frankia strains.</title>
        <authorList>
            <person name="Carlos-Shanley C."/>
            <person name="Guerra T."/>
            <person name="Hahn D."/>
        </authorList>
    </citation>
    <scope>NUCLEOTIDE SEQUENCE</scope>
    <source>
        <strain evidence="2">CN6</strain>
    </source>
</reference>
<protein>
    <submittedName>
        <fullName evidence="2">Uncharacterized protein</fullName>
    </submittedName>
</protein>
<evidence type="ECO:0000256" key="1">
    <source>
        <dbReference type="SAM" id="MobiDB-lite"/>
    </source>
</evidence>
<dbReference type="AlphaFoldDB" id="A0A937US47"/>